<evidence type="ECO:0000313" key="3">
    <source>
        <dbReference type="Proteomes" id="UP000270296"/>
    </source>
</evidence>
<dbReference type="Proteomes" id="UP000270296">
    <property type="component" value="Unassembled WGS sequence"/>
</dbReference>
<reference evidence="4" key="1">
    <citation type="submission" date="2016-06" db="UniProtKB">
        <authorList>
            <consortium name="WormBaseParasite"/>
        </authorList>
    </citation>
    <scope>IDENTIFICATION</scope>
</reference>
<gene>
    <name evidence="2" type="ORF">SBAD_LOCUS7717</name>
</gene>
<dbReference type="WBParaSite" id="SBAD_0000800801-mRNA-1">
    <property type="protein sequence ID" value="SBAD_0000800801-mRNA-1"/>
    <property type="gene ID" value="SBAD_0000800801"/>
</dbReference>
<evidence type="ECO:0000256" key="1">
    <source>
        <dbReference type="SAM" id="MobiDB-lite"/>
    </source>
</evidence>
<organism evidence="4">
    <name type="scientific">Soboliphyme baturini</name>
    <dbReference type="NCBI Taxonomy" id="241478"/>
    <lineage>
        <taxon>Eukaryota</taxon>
        <taxon>Metazoa</taxon>
        <taxon>Ecdysozoa</taxon>
        <taxon>Nematoda</taxon>
        <taxon>Enoplea</taxon>
        <taxon>Dorylaimia</taxon>
        <taxon>Dioctophymatida</taxon>
        <taxon>Dioctophymatoidea</taxon>
        <taxon>Soboliphymatidae</taxon>
        <taxon>Soboliphyme</taxon>
    </lineage>
</organism>
<keyword evidence="3" id="KW-1185">Reference proteome</keyword>
<protein>
    <submittedName>
        <fullName evidence="2 4">Uncharacterized protein</fullName>
    </submittedName>
</protein>
<accession>A0A183IVS0</accession>
<sequence>MKNIEDETDQRKSIGLLSSPPLPGKGQQVRDAMLHVSPCVGRRRHQRVAFFCAGLERMHKRSFAKRVMKNSRLRSGAGGKKSMVFLSVTQEVR</sequence>
<proteinExistence type="predicted"/>
<evidence type="ECO:0000313" key="2">
    <source>
        <dbReference type="EMBL" id="VDP14028.1"/>
    </source>
</evidence>
<evidence type="ECO:0000313" key="4">
    <source>
        <dbReference type="WBParaSite" id="SBAD_0000800801-mRNA-1"/>
    </source>
</evidence>
<dbReference type="EMBL" id="UZAM01010877">
    <property type="protein sequence ID" value="VDP14028.1"/>
    <property type="molecule type" value="Genomic_DNA"/>
</dbReference>
<feature type="region of interest" description="Disordered" evidence="1">
    <location>
        <begin position="1"/>
        <end position="27"/>
    </location>
</feature>
<dbReference type="AlphaFoldDB" id="A0A183IVS0"/>
<name>A0A183IVS0_9BILA</name>
<reference evidence="2 3" key="2">
    <citation type="submission" date="2018-11" db="EMBL/GenBank/DDBJ databases">
        <authorList>
            <consortium name="Pathogen Informatics"/>
        </authorList>
    </citation>
    <scope>NUCLEOTIDE SEQUENCE [LARGE SCALE GENOMIC DNA]</scope>
</reference>